<feature type="compositionally biased region" description="Low complexity" evidence="3">
    <location>
        <begin position="1"/>
        <end position="21"/>
    </location>
</feature>
<dbReference type="SMART" id="SM00822">
    <property type="entry name" value="PKS_KR"/>
    <property type="match status" value="1"/>
</dbReference>
<dbReference type="PANTHER" id="PTHR48107">
    <property type="entry name" value="NADPH-DEPENDENT ALDEHYDE REDUCTASE-LIKE PROTEIN, CHLOROPLASTIC-RELATED"/>
    <property type="match status" value="1"/>
</dbReference>
<dbReference type="PANTHER" id="PTHR48107:SF7">
    <property type="entry name" value="RE15974P"/>
    <property type="match status" value="1"/>
</dbReference>
<protein>
    <submittedName>
        <fullName evidence="5">SDR family oxidoreductase</fullName>
    </submittedName>
</protein>
<organism evidence="5 6">
    <name type="scientific">Streptomyces bacillaris</name>
    <dbReference type="NCBI Taxonomy" id="68179"/>
    <lineage>
        <taxon>Bacteria</taxon>
        <taxon>Bacillati</taxon>
        <taxon>Actinomycetota</taxon>
        <taxon>Actinomycetes</taxon>
        <taxon>Kitasatosporales</taxon>
        <taxon>Streptomycetaceae</taxon>
        <taxon>Streptomyces</taxon>
    </lineage>
</organism>
<dbReference type="InterPro" id="IPR002347">
    <property type="entry name" value="SDR_fam"/>
</dbReference>
<dbReference type="Gene3D" id="3.40.50.720">
    <property type="entry name" value="NAD(P)-binding Rossmann-like Domain"/>
    <property type="match status" value="1"/>
</dbReference>
<dbReference type="InterPro" id="IPR020904">
    <property type="entry name" value="Sc_DH/Rdtase_CS"/>
</dbReference>
<comment type="similarity">
    <text evidence="1">Belongs to the short-chain dehydrogenases/reductases (SDR) family.</text>
</comment>
<dbReference type="PRINTS" id="PR00080">
    <property type="entry name" value="SDRFAMILY"/>
</dbReference>
<proteinExistence type="inferred from homology"/>
<gene>
    <name evidence="5" type="ORF">ACFWR3_04315</name>
</gene>
<comment type="caution">
    <text evidence="5">The sequence shown here is derived from an EMBL/GenBank/DDBJ whole genome shotgun (WGS) entry which is preliminary data.</text>
</comment>
<feature type="region of interest" description="Disordered" evidence="3">
    <location>
        <begin position="1"/>
        <end position="25"/>
    </location>
</feature>
<evidence type="ECO:0000256" key="2">
    <source>
        <dbReference type="ARBA" id="ARBA00023002"/>
    </source>
</evidence>
<dbReference type="Proteomes" id="UP001598300">
    <property type="component" value="Unassembled WGS sequence"/>
</dbReference>
<feature type="domain" description="Ketoreductase" evidence="4">
    <location>
        <begin position="32"/>
        <end position="210"/>
    </location>
</feature>
<sequence length="270" mass="27677">MTEQPASVSESASRSVRESAAGPVSAADAPRRVAVVTGGSRGIGRESAERLAADGLAVVVTYAGHRAEAETAVAAITAAGGEAFAHRADVADETAVAGLFDAAEEAYGGVDVVVHAAGVMALAPLAELDLDALDRMYRTNVRGTFVVDQQAARRLRDGGAVINFSSSVLSLALPGYTAYAATKGAVEAMTLILARELRGRDITVNAIAPGPTATALFLDGKDEETVARMAAQPPLERLGTPQDIAEVVSFLAGPARWVNGQVLRANGGIV</sequence>
<evidence type="ECO:0000313" key="5">
    <source>
        <dbReference type="EMBL" id="MFD3955293.1"/>
    </source>
</evidence>
<evidence type="ECO:0000259" key="4">
    <source>
        <dbReference type="SMART" id="SM00822"/>
    </source>
</evidence>
<dbReference type="Pfam" id="PF13561">
    <property type="entry name" value="adh_short_C2"/>
    <property type="match status" value="1"/>
</dbReference>
<dbReference type="SUPFAM" id="SSF51735">
    <property type="entry name" value="NAD(P)-binding Rossmann-fold domains"/>
    <property type="match status" value="1"/>
</dbReference>
<dbReference type="PROSITE" id="PS00061">
    <property type="entry name" value="ADH_SHORT"/>
    <property type="match status" value="1"/>
</dbReference>
<reference evidence="5 6" key="1">
    <citation type="submission" date="2024-09" db="EMBL/GenBank/DDBJ databases">
        <title>The Natural Products Discovery Center: Release of the First 8490 Sequenced Strains for Exploring Actinobacteria Biosynthetic Diversity.</title>
        <authorList>
            <person name="Kalkreuter E."/>
            <person name="Kautsar S.A."/>
            <person name="Yang D."/>
            <person name="Bader C.D."/>
            <person name="Teijaro C.N."/>
            <person name="Fluegel L."/>
            <person name="Davis C.M."/>
            <person name="Simpson J.R."/>
            <person name="Lauterbach L."/>
            <person name="Steele A.D."/>
            <person name="Gui C."/>
            <person name="Meng S."/>
            <person name="Li G."/>
            <person name="Viehrig K."/>
            <person name="Ye F."/>
            <person name="Su P."/>
            <person name="Kiefer A.F."/>
            <person name="Nichols A."/>
            <person name="Cepeda A.J."/>
            <person name="Yan W."/>
            <person name="Fan B."/>
            <person name="Jiang Y."/>
            <person name="Adhikari A."/>
            <person name="Zheng C.-J."/>
            <person name="Schuster L."/>
            <person name="Cowan T.M."/>
            <person name="Smanski M.J."/>
            <person name="Chevrette M.G."/>
            <person name="De Carvalho L.P.S."/>
            <person name="Shen B."/>
        </authorList>
    </citation>
    <scope>NUCLEOTIDE SEQUENCE [LARGE SCALE GENOMIC DNA]</scope>
    <source>
        <strain evidence="5 6">NPDC058584</strain>
    </source>
</reference>
<dbReference type="InterPro" id="IPR057326">
    <property type="entry name" value="KR_dom"/>
</dbReference>
<dbReference type="RefSeq" id="WP_244210163.1">
    <property type="nucleotide sequence ID" value="NZ_JBHVRE010000005.1"/>
</dbReference>
<evidence type="ECO:0000313" key="6">
    <source>
        <dbReference type="Proteomes" id="UP001598300"/>
    </source>
</evidence>
<keyword evidence="2" id="KW-0560">Oxidoreductase</keyword>
<keyword evidence="6" id="KW-1185">Reference proteome</keyword>
<dbReference type="PRINTS" id="PR00081">
    <property type="entry name" value="GDHRDH"/>
</dbReference>
<evidence type="ECO:0000256" key="3">
    <source>
        <dbReference type="SAM" id="MobiDB-lite"/>
    </source>
</evidence>
<name>A0ABW6DNC2_9ACTN</name>
<accession>A0ABW6DNC2</accession>
<dbReference type="InterPro" id="IPR036291">
    <property type="entry name" value="NAD(P)-bd_dom_sf"/>
</dbReference>
<evidence type="ECO:0000256" key="1">
    <source>
        <dbReference type="ARBA" id="ARBA00006484"/>
    </source>
</evidence>
<dbReference type="EMBL" id="JBHXPM010000003">
    <property type="protein sequence ID" value="MFD3955293.1"/>
    <property type="molecule type" value="Genomic_DNA"/>
</dbReference>